<dbReference type="AlphaFoldDB" id="A0AAE1MIF0"/>
<keyword evidence="2" id="KW-0472">Membrane</keyword>
<keyword evidence="2" id="KW-0812">Transmembrane</keyword>
<keyword evidence="4" id="KW-1185">Reference proteome</keyword>
<sequence length="144" mass="16406">MHRQSLGSPSSQLHLHGSPKEAPFSPQEPRRRLEVDDDNNKAHRLSLSSSPAPNKLIHLIPVLTLLCFFILYLFSHSPSQSDLAQFNGFKRSSSHFDSAAEMNDIQKYMNVERGDVLAIRSLRNLREIGKPSEKSRPHRKFADF</sequence>
<evidence type="ECO:0000313" key="4">
    <source>
        <dbReference type="Proteomes" id="UP001293593"/>
    </source>
</evidence>
<organism evidence="3 4">
    <name type="scientific">Acacia crassicarpa</name>
    <name type="common">northern wattle</name>
    <dbReference type="NCBI Taxonomy" id="499986"/>
    <lineage>
        <taxon>Eukaryota</taxon>
        <taxon>Viridiplantae</taxon>
        <taxon>Streptophyta</taxon>
        <taxon>Embryophyta</taxon>
        <taxon>Tracheophyta</taxon>
        <taxon>Spermatophyta</taxon>
        <taxon>Magnoliopsida</taxon>
        <taxon>eudicotyledons</taxon>
        <taxon>Gunneridae</taxon>
        <taxon>Pentapetalae</taxon>
        <taxon>rosids</taxon>
        <taxon>fabids</taxon>
        <taxon>Fabales</taxon>
        <taxon>Fabaceae</taxon>
        <taxon>Caesalpinioideae</taxon>
        <taxon>mimosoid clade</taxon>
        <taxon>Acacieae</taxon>
        <taxon>Acacia</taxon>
    </lineage>
</organism>
<reference evidence="3" key="1">
    <citation type="submission" date="2023-10" db="EMBL/GenBank/DDBJ databases">
        <title>Chromosome-level genome of the transformable northern wattle, Acacia crassicarpa.</title>
        <authorList>
            <person name="Massaro I."/>
            <person name="Sinha N.R."/>
            <person name="Poethig S."/>
            <person name="Leichty A.R."/>
        </authorList>
    </citation>
    <scope>NUCLEOTIDE SEQUENCE</scope>
    <source>
        <strain evidence="3">Acra3RX</strain>
        <tissue evidence="3">Leaf</tissue>
    </source>
</reference>
<dbReference type="PANTHER" id="PTHR35297">
    <property type="entry name" value="PROTEIN, PUTATIVE-RELATED"/>
    <property type="match status" value="1"/>
</dbReference>
<evidence type="ECO:0000256" key="2">
    <source>
        <dbReference type="SAM" id="Phobius"/>
    </source>
</evidence>
<feature type="compositionally biased region" description="Basic and acidic residues" evidence="1">
    <location>
        <begin position="28"/>
        <end position="41"/>
    </location>
</feature>
<dbReference type="EMBL" id="JAWXYG010000010">
    <property type="protein sequence ID" value="KAK4261476.1"/>
    <property type="molecule type" value="Genomic_DNA"/>
</dbReference>
<name>A0AAE1MIF0_9FABA</name>
<feature type="compositionally biased region" description="Polar residues" evidence="1">
    <location>
        <begin position="1"/>
        <end position="13"/>
    </location>
</feature>
<proteinExistence type="predicted"/>
<dbReference type="PANTHER" id="PTHR35297:SF2">
    <property type="entry name" value="PROTEIN, PUTATIVE-RELATED"/>
    <property type="match status" value="1"/>
</dbReference>
<gene>
    <name evidence="3" type="ORF">QN277_004467</name>
</gene>
<evidence type="ECO:0000256" key="1">
    <source>
        <dbReference type="SAM" id="MobiDB-lite"/>
    </source>
</evidence>
<feature type="transmembrane region" description="Helical" evidence="2">
    <location>
        <begin position="56"/>
        <end position="74"/>
    </location>
</feature>
<dbReference type="Proteomes" id="UP001293593">
    <property type="component" value="Unassembled WGS sequence"/>
</dbReference>
<keyword evidence="2" id="KW-1133">Transmembrane helix</keyword>
<protein>
    <submittedName>
        <fullName evidence="3">Uncharacterized protein</fullName>
    </submittedName>
</protein>
<evidence type="ECO:0000313" key="3">
    <source>
        <dbReference type="EMBL" id="KAK4261476.1"/>
    </source>
</evidence>
<feature type="region of interest" description="Disordered" evidence="1">
    <location>
        <begin position="1"/>
        <end position="52"/>
    </location>
</feature>
<comment type="caution">
    <text evidence="3">The sequence shown here is derived from an EMBL/GenBank/DDBJ whole genome shotgun (WGS) entry which is preliminary data.</text>
</comment>
<accession>A0AAE1MIF0</accession>